<feature type="transmembrane region" description="Helical" evidence="1">
    <location>
        <begin position="247"/>
        <end position="266"/>
    </location>
</feature>
<keyword evidence="1" id="KW-0472">Membrane</keyword>
<name>A0A2N1PMR7_9BACT</name>
<dbReference type="Proteomes" id="UP000233256">
    <property type="component" value="Unassembled WGS sequence"/>
</dbReference>
<evidence type="ECO:0000313" key="3">
    <source>
        <dbReference type="Proteomes" id="UP000233256"/>
    </source>
</evidence>
<keyword evidence="1" id="KW-1133">Transmembrane helix</keyword>
<sequence>MNSNLSIGLKSLAISTIVALLILAATSFQGGTWWESEIFIALDTIRAKEAGIETQAGKALDSLAASLPADITVALSRSENTLAFTRITFTHERVVSLKFRHSEPVNADRIMKELALPVRNAIVGNLTENLKAEASLEPELSRLRDAVSEGKIYFDYIAATSLLKNCVPLPNQPVSMAAQEWSRTLSTAYHQKVVAESRITESEKLLKQKILKSDRAAAALTKVQDVISQPSITISVSTFTKRFVKGLPLFLFCALAIAAFSLIIAVRV</sequence>
<keyword evidence="1" id="KW-0812">Transmembrane</keyword>
<evidence type="ECO:0000313" key="2">
    <source>
        <dbReference type="EMBL" id="PKK89572.1"/>
    </source>
</evidence>
<evidence type="ECO:0000256" key="1">
    <source>
        <dbReference type="SAM" id="Phobius"/>
    </source>
</evidence>
<gene>
    <name evidence="2" type="ORF">CVV64_13465</name>
</gene>
<organism evidence="2 3">
    <name type="scientific">Candidatus Wallbacteria bacterium HGW-Wallbacteria-1</name>
    <dbReference type="NCBI Taxonomy" id="2013854"/>
    <lineage>
        <taxon>Bacteria</taxon>
        <taxon>Candidatus Walliibacteriota</taxon>
    </lineage>
</organism>
<protein>
    <submittedName>
        <fullName evidence="2">Uncharacterized protein</fullName>
    </submittedName>
</protein>
<accession>A0A2N1PMR7</accession>
<reference evidence="2 3" key="1">
    <citation type="journal article" date="2017" name="ISME J.">
        <title>Potential for microbial H2 and metal transformations associated with novel bacteria and archaea in deep terrestrial subsurface sediments.</title>
        <authorList>
            <person name="Hernsdorf A.W."/>
            <person name="Amano Y."/>
            <person name="Miyakawa K."/>
            <person name="Ise K."/>
            <person name="Suzuki Y."/>
            <person name="Anantharaman K."/>
            <person name="Probst A."/>
            <person name="Burstein D."/>
            <person name="Thomas B.C."/>
            <person name="Banfield J.F."/>
        </authorList>
    </citation>
    <scope>NUCLEOTIDE SEQUENCE [LARGE SCALE GENOMIC DNA]</scope>
    <source>
        <strain evidence="2">HGW-Wallbacteria-1</strain>
    </source>
</reference>
<dbReference type="EMBL" id="PGXC01000015">
    <property type="protein sequence ID" value="PKK89572.1"/>
    <property type="molecule type" value="Genomic_DNA"/>
</dbReference>
<comment type="caution">
    <text evidence="2">The sequence shown here is derived from an EMBL/GenBank/DDBJ whole genome shotgun (WGS) entry which is preliminary data.</text>
</comment>
<dbReference type="AlphaFoldDB" id="A0A2N1PMR7"/>
<proteinExistence type="predicted"/>